<dbReference type="RefSeq" id="WP_149306268.1">
    <property type="nucleotide sequence ID" value="NZ_SRSD01000002.1"/>
</dbReference>
<evidence type="ECO:0000313" key="1">
    <source>
        <dbReference type="EMBL" id="KAA0894110.1"/>
    </source>
</evidence>
<gene>
    <name evidence="1" type="ORF">ET418_03890</name>
</gene>
<evidence type="ECO:0008006" key="3">
    <source>
        <dbReference type="Google" id="ProtNLM"/>
    </source>
</evidence>
<name>A0A5A9XMN5_9BACT</name>
<comment type="caution">
    <text evidence="1">The sequence shown here is derived from an EMBL/GenBank/DDBJ whole genome shotgun (WGS) entry which is preliminary data.</text>
</comment>
<dbReference type="EMBL" id="SRSD01000002">
    <property type="protein sequence ID" value="KAA0894110.1"/>
    <property type="molecule type" value="Genomic_DNA"/>
</dbReference>
<proteinExistence type="predicted"/>
<evidence type="ECO:0000313" key="2">
    <source>
        <dbReference type="Proteomes" id="UP000324298"/>
    </source>
</evidence>
<dbReference type="Proteomes" id="UP000324298">
    <property type="component" value="Unassembled WGS sequence"/>
</dbReference>
<dbReference type="AlphaFoldDB" id="A0A5A9XMN5"/>
<protein>
    <recommendedName>
        <fullName evidence="3">SmpA / OmlA family protein</fullName>
    </recommendedName>
</protein>
<accession>A0A5A9XMN5</accession>
<keyword evidence="2" id="KW-1185">Reference proteome</keyword>
<organism evidence="1 2">
    <name type="scientific">Oryzomonas rubra</name>
    <dbReference type="NCBI Taxonomy" id="2509454"/>
    <lineage>
        <taxon>Bacteria</taxon>
        <taxon>Pseudomonadati</taxon>
        <taxon>Thermodesulfobacteriota</taxon>
        <taxon>Desulfuromonadia</taxon>
        <taxon>Geobacterales</taxon>
        <taxon>Geobacteraceae</taxon>
        <taxon>Oryzomonas</taxon>
    </lineage>
</organism>
<reference evidence="1 2" key="1">
    <citation type="submission" date="2019-04" db="EMBL/GenBank/DDBJ databases">
        <title>Geobacter ruber sp. nov., ferric-reducing bacteria isolated from paddy soil.</title>
        <authorList>
            <person name="Xu Z."/>
            <person name="Masuda Y."/>
            <person name="Itoh H."/>
            <person name="Senoo K."/>
        </authorList>
    </citation>
    <scope>NUCLEOTIDE SEQUENCE [LARGE SCALE GENOMIC DNA]</scope>
    <source>
        <strain evidence="1 2">Red88</strain>
    </source>
</reference>
<sequence length="124" mass="13648">MIRLLLGTMLIALVLLLMYRPVFPTKHLGPAAAAAIRKGTTNKAQVRALLGEPQSAERQVPLRQVPGTEPLPAKYTASEIWTYWTVSKHKSSDATPGTGPAHFFIIVFFDARGMVLDCDTKQDE</sequence>